<accession>W5TUF2</accession>
<protein>
    <submittedName>
        <fullName evidence="2">Uncharacterized protein</fullName>
    </submittedName>
</protein>
<gene>
    <name evidence="2" type="ORF">NONO_c60500</name>
</gene>
<dbReference type="PATRIC" id="fig|1415166.3.peg.6224"/>
<dbReference type="OrthoDB" id="3380505at2"/>
<dbReference type="RefSeq" id="WP_025352166.1">
    <property type="nucleotide sequence ID" value="NZ_CP006850.1"/>
</dbReference>
<dbReference type="Proteomes" id="UP000019150">
    <property type="component" value="Chromosome"/>
</dbReference>
<organism evidence="2 3">
    <name type="scientific">Nocardia nova SH22a</name>
    <dbReference type="NCBI Taxonomy" id="1415166"/>
    <lineage>
        <taxon>Bacteria</taxon>
        <taxon>Bacillati</taxon>
        <taxon>Actinomycetota</taxon>
        <taxon>Actinomycetes</taxon>
        <taxon>Mycobacteriales</taxon>
        <taxon>Nocardiaceae</taxon>
        <taxon>Nocardia</taxon>
    </lineage>
</organism>
<name>W5TUF2_9NOCA</name>
<proteinExistence type="predicted"/>
<dbReference type="EMBL" id="CP006850">
    <property type="protein sequence ID" value="AHH20826.1"/>
    <property type="molecule type" value="Genomic_DNA"/>
</dbReference>
<feature type="compositionally biased region" description="Basic residues" evidence="1">
    <location>
        <begin position="74"/>
        <end position="85"/>
    </location>
</feature>
<dbReference type="AlphaFoldDB" id="W5TUF2"/>
<reference evidence="2 3" key="1">
    <citation type="journal article" date="2014" name="Appl. Environ. Microbiol.">
        <title>Insights into the Microbial Degradation of Rubber and Gutta-Percha by Analysis of the Complete Genome of Nocardia nova SH22a.</title>
        <authorList>
            <person name="Luo Q."/>
            <person name="Hiessl S."/>
            <person name="Poehlein A."/>
            <person name="Daniel R."/>
            <person name="Steinbuchel A."/>
        </authorList>
    </citation>
    <scope>NUCLEOTIDE SEQUENCE [LARGE SCALE GENOMIC DNA]</scope>
    <source>
        <strain evidence="2">SH22a</strain>
    </source>
</reference>
<evidence type="ECO:0000313" key="2">
    <source>
        <dbReference type="EMBL" id="AHH20826.1"/>
    </source>
</evidence>
<feature type="region of interest" description="Disordered" evidence="1">
    <location>
        <begin position="68"/>
        <end position="97"/>
    </location>
</feature>
<dbReference type="eggNOG" id="ENOG5031GU4">
    <property type="taxonomic scope" value="Bacteria"/>
</dbReference>
<evidence type="ECO:0000313" key="3">
    <source>
        <dbReference type="Proteomes" id="UP000019150"/>
    </source>
</evidence>
<dbReference type="HOGENOM" id="CLU_2343885_0_0_11"/>
<keyword evidence="3" id="KW-1185">Reference proteome</keyword>
<dbReference type="STRING" id="1415166.NONO_c60500"/>
<dbReference type="KEGG" id="nno:NONO_c60500"/>
<sequence length="97" mass="11042">MSKTDKTAPFLVKLRCGDLDTVEYHDHRDGTCDLAADPDRFGFAVRGCYKAFHYTGTVVCSCPMCHGLDPRRTAPQRRRRERRTAKQALRAADPAQW</sequence>
<evidence type="ECO:0000256" key="1">
    <source>
        <dbReference type="SAM" id="MobiDB-lite"/>
    </source>
</evidence>